<keyword evidence="4" id="KW-0234">DNA repair</keyword>
<dbReference type="GO" id="GO:0000209">
    <property type="term" value="P:protein polyubiquitination"/>
    <property type="evidence" value="ECO:0007669"/>
    <property type="project" value="TreeGrafter"/>
</dbReference>
<dbReference type="GO" id="GO:0006283">
    <property type="term" value="P:transcription-coupled nucleotide-excision repair"/>
    <property type="evidence" value="ECO:0007669"/>
    <property type="project" value="InterPro"/>
</dbReference>
<dbReference type="PROSITE" id="PS50082">
    <property type="entry name" value="WD_REPEATS_2"/>
    <property type="match status" value="4"/>
</dbReference>
<evidence type="ECO:0000256" key="4">
    <source>
        <dbReference type="ARBA" id="ARBA00023204"/>
    </source>
</evidence>
<evidence type="ECO:0000256" key="5">
    <source>
        <dbReference type="PROSITE-ProRule" id="PRU00221"/>
    </source>
</evidence>
<dbReference type="EMBL" id="JACMSC010000011">
    <property type="protein sequence ID" value="KAG6499234.1"/>
    <property type="molecule type" value="Genomic_DNA"/>
</dbReference>
<dbReference type="PROSITE" id="PS50294">
    <property type="entry name" value="WD_REPEATS_REGION"/>
    <property type="match status" value="3"/>
</dbReference>
<comment type="caution">
    <text evidence="6">The sequence shown here is derived from an EMBL/GenBank/DDBJ whole genome shotgun (WGS) entry which is preliminary data.</text>
</comment>
<evidence type="ECO:0000256" key="1">
    <source>
        <dbReference type="ARBA" id="ARBA00022574"/>
    </source>
</evidence>
<dbReference type="Proteomes" id="UP000734854">
    <property type="component" value="Unassembled WGS sequence"/>
</dbReference>
<gene>
    <name evidence="6" type="ORF">ZIOFF_038991</name>
</gene>
<keyword evidence="3" id="KW-0227">DNA damage</keyword>
<dbReference type="InterPro" id="IPR036322">
    <property type="entry name" value="WD40_repeat_dom_sf"/>
</dbReference>
<keyword evidence="1 5" id="KW-0853">WD repeat</keyword>
<evidence type="ECO:0000256" key="2">
    <source>
        <dbReference type="ARBA" id="ARBA00022737"/>
    </source>
</evidence>
<accession>A0A8J5GAL5</accession>
<dbReference type="Gene3D" id="2.130.10.10">
    <property type="entry name" value="YVTN repeat-like/Quinoprotein amine dehydrogenase"/>
    <property type="match status" value="3"/>
</dbReference>
<dbReference type="PANTHER" id="PTHR46202">
    <property type="entry name" value="DNA EXCISION REPAIR PROTEIN ERCC-8"/>
    <property type="match status" value="1"/>
</dbReference>
<sequence length="568" mass="62875">MWKEVRDREAGKLPTSAFASRVRSRRLSALAICNHKEIISAHHGAVNSLQVSLSLSLRSFPLVDLTEGRYLLSGASDGSAAIYDIQQATEYEKGLIAKHKSLFVVDKQHGYGHKFAISTVIWYPVDTGLFVTGSFDHYVKVWDTNMAQVVMDFKMPGKVYGTAMSSVAKAHMLIAAGSADVQVRLCDIASGAFTHTLSGHRVFATSHTFDILFLAFSVFPISNKYCNTQKINVAITLVLYDSLFCHVASALPLLTLPVSLYSFLCTGLDIFYVPFPNKYPNTHKINVTNTLVLYDALVCHVSSGIMNVEWSTSSEWILMTGGCDGAIRFWDIRRAGCFRILDQSQSQFGRRPPFPERTPTEVVTRTAAAGSSSVNKLISKKKATLGNGKKQSQAVCKLQNLTTSHTMHKSHPGTASSYSRATAHFGAVTGLRATRDGLYLLSSGSDSRLRLWDIESGCSISVNFEATRLQTNKAIQLALSQDSSAVFIPSMSNVKVYDVLSGLNLQTFYGHYDMVNCCYFNMQDQELYTGSNDRHILVWSPPSSSFSDMDEEERKRLNLKADEDNWSQ</sequence>
<dbReference type="InterPro" id="IPR020472">
    <property type="entry name" value="WD40_PAC1"/>
</dbReference>
<dbReference type="SMART" id="SM00320">
    <property type="entry name" value="WD40"/>
    <property type="match status" value="5"/>
</dbReference>
<dbReference type="InterPro" id="IPR015943">
    <property type="entry name" value="WD40/YVTN_repeat-like_dom_sf"/>
</dbReference>
<dbReference type="Pfam" id="PF00400">
    <property type="entry name" value="WD40"/>
    <property type="match status" value="4"/>
</dbReference>
<organism evidence="6 7">
    <name type="scientific">Zingiber officinale</name>
    <name type="common">Ginger</name>
    <name type="synonym">Amomum zingiber</name>
    <dbReference type="NCBI Taxonomy" id="94328"/>
    <lineage>
        <taxon>Eukaryota</taxon>
        <taxon>Viridiplantae</taxon>
        <taxon>Streptophyta</taxon>
        <taxon>Embryophyta</taxon>
        <taxon>Tracheophyta</taxon>
        <taxon>Spermatophyta</taxon>
        <taxon>Magnoliopsida</taxon>
        <taxon>Liliopsida</taxon>
        <taxon>Zingiberales</taxon>
        <taxon>Zingiberaceae</taxon>
        <taxon>Zingiber</taxon>
    </lineage>
</organism>
<dbReference type="PROSITE" id="PS00678">
    <property type="entry name" value="WD_REPEATS_1"/>
    <property type="match status" value="2"/>
</dbReference>
<feature type="repeat" description="WD" evidence="5">
    <location>
        <begin position="110"/>
        <end position="152"/>
    </location>
</feature>
<protein>
    <recommendedName>
        <fullName evidence="8">Transducin/WD40 repeat-like superfamily protein</fullName>
    </recommendedName>
</protein>
<keyword evidence="2" id="KW-0677">Repeat</keyword>
<dbReference type="GO" id="GO:0031464">
    <property type="term" value="C:Cul4A-RING E3 ubiquitin ligase complex"/>
    <property type="evidence" value="ECO:0007669"/>
    <property type="project" value="TreeGrafter"/>
</dbReference>
<reference evidence="6 7" key="1">
    <citation type="submission" date="2020-08" db="EMBL/GenBank/DDBJ databases">
        <title>Plant Genome Project.</title>
        <authorList>
            <person name="Zhang R.-G."/>
        </authorList>
    </citation>
    <scope>NUCLEOTIDE SEQUENCE [LARGE SCALE GENOMIC DNA]</scope>
    <source>
        <tissue evidence="6">Rhizome</tissue>
    </source>
</reference>
<feature type="repeat" description="WD" evidence="5">
    <location>
        <begin position="318"/>
        <end position="340"/>
    </location>
</feature>
<keyword evidence="7" id="KW-1185">Reference proteome</keyword>
<dbReference type="GO" id="GO:0043161">
    <property type="term" value="P:proteasome-mediated ubiquitin-dependent protein catabolic process"/>
    <property type="evidence" value="ECO:0007669"/>
    <property type="project" value="TreeGrafter"/>
</dbReference>
<evidence type="ECO:0000313" key="6">
    <source>
        <dbReference type="EMBL" id="KAG6499234.1"/>
    </source>
</evidence>
<proteinExistence type="predicted"/>
<dbReference type="GO" id="GO:0000109">
    <property type="term" value="C:nucleotide-excision repair complex"/>
    <property type="evidence" value="ECO:0007669"/>
    <property type="project" value="TreeGrafter"/>
</dbReference>
<dbReference type="InterPro" id="IPR001680">
    <property type="entry name" value="WD40_rpt"/>
</dbReference>
<feature type="repeat" description="WD" evidence="5">
    <location>
        <begin position="421"/>
        <end position="462"/>
    </location>
</feature>
<evidence type="ECO:0008006" key="8">
    <source>
        <dbReference type="Google" id="ProtNLM"/>
    </source>
</evidence>
<dbReference type="PRINTS" id="PR00320">
    <property type="entry name" value="GPROTEINBRPT"/>
</dbReference>
<name>A0A8J5GAL5_ZINOF</name>
<dbReference type="PANTHER" id="PTHR46202:SF1">
    <property type="entry name" value="DNA EXCISION REPAIR PROTEIN ERCC-8"/>
    <property type="match status" value="1"/>
</dbReference>
<dbReference type="InterPro" id="IPR019775">
    <property type="entry name" value="WD40_repeat_CS"/>
</dbReference>
<evidence type="ECO:0000313" key="7">
    <source>
        <dbReference type="Proteomes" id="UP000734854"/>
    </source>
</evidence>
<dbReference type="AlphaFoldDB" id="A0A8J5GAL5"/>
<dbReference type="InterPro" id="IPR042238">
    <property type="entry name" value="Rad28/ERCC8/Ckn1/ATCSA-1"/>
</dbReference>
<evidence type="ECO:0000256" key="3">
    <source>
        <dbReference type="ARBA" id="ARBA00022763"/>
    </source>
</evidence>
<feature type="repeat" description="WD" evidence="5">
    <location>
        <begin position="508"/>
        <end position="540"/>
    </location>
</feature>
<dbReference type="SUPFAM" id="SSF50978">
    <property type="entry name" value="WD40 repeat-like"/>
    <property type="match status" value="1"/>
</dbReference>